<feature type="region of interest" description="Disordered" evidence="1">
    <location>
        <begin position="264"/>
        <end position="291"/>
    </location>
</feature>
<name>A0A0E0AZI1_9ORYZ</name>
<sequence>MANLNPNPLLFLRQGLAVHAGGDFRIPRVDLTIPQRPAQCHEDFCVAIVEPIPLEQDWDHHRALIANSIQDELHYEEQPIPAALRMSNLFSTLVLPRKSIYNSSPSVGQHEPEWALQPFESISPPQERVIEDVIPISVMPPSSPTTVASPISMAPVALLPPKAPVKKRDGKTILYNPYRIQSSRLLQGNATKDLQMDPRMGIGKPRGKSAKKLKEFAGIAKLFIDSSLQESDFNETSYSDMNSNSSPSDCSLSVIQKMGVDMCGHSPEEVAESSLGGERRQKIPRPNMEEN</sequence>
<dbReference type="Gramene" id="OGLUM09G01020.1">
    <property type="protein sequence ID" value="OGLUM09G01020.1"/>
    <property type="gene ID" value="OGLUM09G01020"/>
</dbReference>
<dbReference type="Pfam" id="PF24530">
    <property type="entry name" value="DUF7597"/>
    <property type="match status" value="1"/>
</dbReference>
<reference evidence="3" key="2">
    <citation type="submission" date="2018-05" db="EMBL/GenBank/DDBJ databases">
        <title>OgluRS3 (Oryza glumaepatula Reference Sequence Version 3).</title>
        <authorList>
            <person name="Zhang J."/>
            <person name="Kudrna D."/>
            <person name="Lee S."/>
            <person name="Talag J."/>
            <person name="Welchert J."/>
            <person name="Wing R.A."/>
        </authorList>
    </citation>
    <scope>NUCLEOTIDE SEQUENCE [LARGE SCALE GENOMIC DNA]</scope>
</reference>
<evidence type="ECO:0000256" key="1">
    <source>
        <dbReference type="SAM" id="MobiDB-lite"/>
    </source>
</evidence>
<dbReference type="HOGENOM" id="CLU_044781_0_0_1"/>
<protein>
    <recommendedName>
        <fullName evidence="2">DUF7597 domain-containing protein</fullName>
    </recommendedName>
</protein>
<dbReference type="Proteomes" id="UP000026961">
    <property type="component" value="Chromosome 9"/>
</dbReference>
<keyword evidence="4" id="KW-1185">Reference proteome</keyword>
<dbReference type="AlphaFoldDB" id="A0A0E0AZI1"/>
<dbReference type="PANTHER" id="PTHR33075:SF7">
    <property type="entry name" value="OS02G0303350 PROTEIN"/>
    <property type="match status" value="1"/>
</dbReference>
<evidence type="ECO:0000313" key="4">
    <source>
        <dbReference type="Proteomes" id="UP000026961"/>
    </source>
</evidence>
<proteinExistence type="predicted"/>
<dbReference type="EnsemblPlants" id="OGLUM09G01020.1">
    <property type="protein sequence ID" value="OGLUM09G01020.1"/>
    <property type="gene ID" value="OGLUM09G01020"/>
</dbReference>
<accession>A0A0E0AZI1</accession>
<reference evidence="3" key="1">
    <citation type="submission" date="2015-04" db="UniProtKB">
        <authorList>
            <consortium name="EnsemblPlants"/>
        </authorList>
    </citation>
    <scope>IDENTIFICATION</scope>
</reference>
<dbReference type="InterPro" id="IPR056018">
    <property type="entry name" value="DUF7597"/>
</dbReference>
<feature type="domain" description="DUF7597" evidence="2">
    <location>
        <begin position="6"/>
        <end position="76"/>
    </location>
</feature>
<evidence type="ECO:0000259" key="2">
    <source>
        <dbReference type="Pfam" id="PF24530"/>
    </source>
</evidence>
<organism evidence="3">
    <name type="scientific">Oryza glumipatula</name>
    <dbReference type="NCBI Taxonomy" id="40148"/>
    <lineage>
        <taxon>Eukaryota</taxon>
        <taxon>Viridiplantae</taxon>
        <taxon>Streptophyta</taxon>
        <taxon>Embryophyta</taxon>
        <taxon>Tracheophyta</taxon>
        <taxon>Spermatophyta</taxon>
        <taxon>Magnoliopsida</taxon>
        <taxon>Liliopsida</taxon>
        <taxon>Poales</taxon>
        <taxon>Poaceae</taxon>
        <taxon>BOP clade</taxon>
        <taxon>Oryzoideae</taxon>
        <taxon>Oryzeae</taxon>
        <taxon>Oryzinae</taxon>
        <taxon>Oryza</taxon>
    </lineage>
</organism>
<evidence type="ECO:0000313" key="3">
    <source>
        <dbReference type="EnsemblPlants" id="OGLUM09G01020.1"/>
    </source>
</evidence>
<dbReference type="PANTHER" id="PTHR33075">
    <property type="entry name" value="OS02G0499800 PROTEIN"/>
    <property type="match status" value="1"/>
</dbReference>